<name>A0A8T2V7C2_CERRI</name>
<evidence type="ECO:0000313" key="2">
    <source>
        <dbReference type="Proteomes" id="UP000825935"/>
    </source>
</evidence>
<organism evidence="1 2">
    <name type="scientific">Ceratopteris richardii</name>
    <name type="common">Triangle waterfern</name>
    <dbReference type="NCBI Taxonomy" id="49495"/>
    <lineage>
        <taxon>Eukaryota</taxon>
        <taxon>Viridiplantae</taxon>
        <taxon>Streptophyta</taxon>
        <taxon>Embryophyta</taxon>
        <taxon>Tracheophyta</taxon>
        <taxon>Polypodiopsida</taxon>
        <taxon>Polypodiidae</taxon>
        <taxon>Polypodiales</taxon>
        <taxon>Pteridineae</taxon>
        <taxon>Pteridaceae</taxon>
        <taxon>Parkerioideae</taxon>
        <taxon>Ceratopteris</taxon>
    </lineage>
</organism>
<dbReference type="EMBL" id="CM035408">
    <property type="protein sequence ID" value="KAH7441733.1"/>
    <property type="molecule type" value="Genomic_DNA"/>
</dbReference>
<comment type="caution">
    <text evidence="1">The sequence shown here is derived from an EMBL/GenBank/DDBJ whole genome shotgun (WGS) entry which is preliminary data.</text>
</comment>
<sequence>MADRCEIYKTLAEGLKQCSTMLPFPGSLAVESASRLVLVIVAFMQLKALQEQQIELAERLAQRTVQISNLIERNRQQLCRDHAASSFILRFLDCVRVINAFIESSSPAKKERSLRKRFWDKFTVGVGAAMGRSVTASTEAFDKHSKMLDSLQFDFQSYLISSEANIGPHLLIKHPDIRVFWKCRLTNQLDAKWEYFWDHFVDEFPQLKEIFDTDAGAEMREIFENLTNSRNPGAVDPKELDAIFQPVNQPVEMIVREHLKNHLSSSSALKLATTIDPTTQGEVHQWTGYWIQVSHKGVMELELFVTYDHQVLGSGEDEVGKFTIEGEELAANLNFTKHYVNAHIVNYEGKRVGKDRIEGSWSLSVDMFGDWSRGEFLLENVVRHEDHEDSSLRRDAICWLQQVACLNRVRNWNGFYEQFDENYEMETSFVFTPSGRVHGKGNDSIGFYTWCGEFSSQTDGRKRVSLIKQYFEEHAVYYNGEIFEPDAGELVMEGTWNINDYCSGAFRLQMV</sequence>
<proteinExistence type="predicted"/>
<dbReference type="Proteomes" id="UP000825935">
    <property type="component" value="Chromosome 3"/>
</dbReference>
<reference evidence="1" key="1">
    <citation type="submission" date="2021-08" db="EMBL/GenBank/DDBJ databases">
        <title>WGS assembly of Ceratopteris richardii.</title>
        <authorList>
            <person name="Marchant D.B."/>
            <person name="Chen G."/>
            <person name="Jenkins J."/>
            <person name="Shu S."/>
            <person name="Leebens-Mack J."/>
            <person name="Grimwood J."/>
            <person name="Schmutz J."/>
            <person name="Soltis P."/>
            <person name="Soltis D."/>
            <person name="Chen Z.-H."/>
        </authorList>
    </citation>
    <scope>NUCLEOTIDE SEQUENCE</scope>
    <source>
        <strain evidence="1">Whitten #5841</strain>
        <tissue evidence="1">Leaf</tissue>
    </source>
</reference>
<evidence type="ECO:0000313" key="1">
    <source>
        <dbReference type="EMBL" id="KAH7441733.1"/>
    </source>
</evidence>
<gene>
    <name evidence="1" type="ORF">KP509_03G051400</name>
</gene>
<protein>
    <submittedName>
        <fullName evidence="1">Uncharacterized protein</fullName>
    </submittedName>
</protein>
<dbReference type="AlphaFoldDB" id="A0A8T2V7C2"/>
<accession>A0A8T2V7C2</accession>
<keyword evidence="2" id="KW-1185">Reference proteome</keyword>